<evidence type="ECO:0000313" key="3">
    <source>
        <dbReference type="Proteomes" id="UP000233837"/>
    </source>
</evidence>
<evidence type="ECO:0000256" key="1">
    <source>
        <dbReference type="SAM" id="MobiDB-lite"/>
    </source>
</evidence>
<feature type="region of interest" description="Disordered" evidence="1">
    <location>
        <begin position="1"/>
        <end position="46"/>
    </location>
</feature>
<reference evidence="2 3" key="2">
    <citation type="journal article" date="2017" name="Nature">
        <title>The Apostasia genome and the evolution of orchids.</title>
        <authorList>
            <person name="Zhang G.Q."/>
            <person name="Liu K.W."/>
            <person name="Li Z."/>
            <person name="Lohaus R."/>
            <person name="Hsiao Y.Y."/>
            <person name="Niu S.C."/>
            <person name="Wang J.Y."/>
            <person name="Lin Y.C."/>
            <person name="Xu Q."/>
            <person name="Chen L.J."/>
            <person name="Yoshida K."/>
            <person name="Fujiwara S."/>
            <person name="Wang Z.W."/>
            <person name="Zhang Y.Q."/>
            <person name="Mitsuda N."/>
            <person name="Wang M."/>
            <person name="Liu G.H."/>
            <person name="Pecoraro L."/>
            <person name="Huang H.X."/>
            <person name="Xiao X.J."/>
            <person name="Lin M."/>
            <person name="Wu X.Y."/>
            <person name="Wu W.L."/>
            <person name="Chen Y.Y."/>
            <person name="Chang S.B."/>
            <person name="Sakamoto S."/>
            <person name="Ohme-Takagi M."/>
            <person name="Yagi M."/>
            <person name="Zeng S.J."/>
            <person name="Shen C.Y."/>
            <person name="Yeh C.M."/>
            <person name="Luo Y.B."/>
            <person name="Tsai W.C."/>
            <person name="Van de Peer Y."/>
            <person name="Liu Z.J."/>
        </authorList>
    </citation>
    <scope>NUCLEOTIDE SEQUENCE [LARGE SCALE GENOMIC DNA]</scope>
    <source>
        <tissue evidence="2">The whole plant</tissue>
    </source>
</reference>
<reference evidence="2 3" key="1">
    <citation type="journal article" date="2016" name="Sci. Rep.">
        <title>The Dendrobium catenatum Lindl. genome sequence provides insights into polysaccharide synthase, floral development and adaptive evolution.</title>
        <authorList>
            <person name="Zhang G.Q."/>
            <person name="Xu Q."/>
            <person name="Bian C."/>
            <person name="Tsai W.C."/>
            <person name="Yeh C.M."/>
            <person name="Liu K.W."/>
            <person name="Yoshida K."/>
            <person name="Zhang L.S."/>
            <person name="Chang S.B."/>
            <person name="Chen F."/>
            <person name="Shi Y."/>
            <person name="Su Y.Y."/>
            <person name="Zhang Y.Q."/>
            <person name="Chen L.J."/>
            <person name="Yin Y."/>
            <person name="Lin M."/>
            <person name="Huang H."/>
            <person name="Deng H."/>
            <person name="Wang Z.W."/>
            <person name="Zhu S.L."/>
            <person name="Zhao X."/>
            <person name="Deng C."/>
            <person name="Niu S.C."/>
            <person name="Huang J."/>
            <person name="Wang M."/>
            <person name="Liu G.H."/>
            <person name="Yang H.J."/>
            <person name="Xiao X.J."/>
            <person name="Hsiao Y.Y."/>
            <person name="Wu W.L."/>
            <person name="Chen Y.Y."/>
            <person name="Mitsuda N."/>
            <person name="Ohme-Takagi M."/>
            <person name="Luo Y.B."/>
            <person name="Van de Peer Y."/>
            <person name="Liu Z.J."/>
        </authorList>
    </citation>
    <scope>NUCLEOTIDE SEQUENCE [LARGE SCALE GENOMIC DNA]</scope>
    <source>
        <tissue evidence="2">The whole plant</tissue>
    </source>
</reference>
<organism evidence="2 3">
    <name type="scientific">Dendrobium catenatum</name>
    <dbReference type="NCBI Taxonomy" id="906689"/>
    <lineage>
        <taxon>Eukaryota</taxon>
        <taxon>Viridiplantae</taxon>
        <taxon>Streptophyta</taxon>
        <taxon>Embryophyta</taxon>
        <taxon>Tracheophyta</taxon>
        <taxon>Spermatophyta</taxon>
        <taxon>Magnoliopsida</taxon>
        <taxon>Liliopsida</taxon>
        <taxon>Asparagales</taxon>
        <taxon>Orchidaceae</taxon>
        <taxon>Epidendroideae</taxon>
        <taxon>Malaxideae</taxon>
        <taxon>Dendrobiinae</taxon>
        <taxon>Dendrobium</taxon>
    </lineage>
</organism>
<proteinExistence type="predicted"/>
<name>A0A2I0WUZ6_9ASPA</name>
<gene>
    <name evidence="2" type="ORF">MA16_Dca000830</name>
</gene>
<evidence type="ECO:0000313" key="2">
    <source>
        <dbReference type="EMBL" id="PKU79484.1"/>
    </source>
</evidence>
<dbReference type="Proteomes" id="UP000233837">
    <property type="component" value="Unassembled WGS sequence"/>
</dbReference>
<accession>A0A2I0WUZ6</accession>
<feature type="compositionally biased region" description="Basic and acidic residues" evidence="1">
    <location>
        <begin position="1"/>
        <end position="12"/>
    </location>
</feature>
<protein>
    <submittedName>
        <fullName evidence="2">Uncharacterized protein</fullName>
    </submittedName>
</protein>
<dbReference type="EMBL" id="KZ502442">
    <property type="protein sequence ID" value="PKU79484.1"/>
    <property type="molecule type" value="Genomic_DNA"/>
</dbReference>
<sequence length="65" mass="7421">MTPRVSSDHHLTPEFLLTTTGRQSSPRPPPDVGVPTGHHRTPEFRRITTRCRSSTRPLTIDQTFR</sequence>
<keyword evidence="3" id="KW-1185">Reference proteome</keyword>
<dbReference type="AlphaFoldDB" id="A0A2I0WUZ6"/>